<keyword evidence="2" id="KW-0808">Transferase</keyword>
<comment type="caution">
    <text evidence="4">The sequence shown here is derived from an EMBL/GenBank/DDBJ whole genome shotgun (WGS) entry which is preliminary data.</text>
</comment>
<accession>A0A1F7ISQ7</accession>
<dbReference type="STRING" id="1802061.A3A93_03150"/>
<dbReference type="PANTHER" id="PTHR34106">
    <property type="entry name" value="GLYCOSIDASE"/>
    <property type="match status" value="1"/>
</dbReference>
<name>A0A1F7ISQ7_9BACT</name>
<evidence type="ECO:0000313" key="4">
    <source>
        <dbReference type="EMBL" id="OGK46400.1"/>
    </source>
</evidence>
<evidence type="ECO:0000256" key="3">
    <source>
        <dbReference type="ARBA" id="ARBA00024356"/>
    </source>
</evidence>
<dbReference type="InterPro" id="IPR007184">
    <property type="entry name" value="Mannoside_phosphorylase"/>
</dbReference>
<dbReference type="PIRSF" id="PIRSF016202">
    <property type="entry name" value="PH1107"/>
    <property type="match status" value="1"/>
</dbReference>
<keyword evidence="1" id="KW-0328">Glycosyltransferase</keyword>
<dbReference type="EMBL" id="MGAL01000043">
    <property type="protein sequence ID" value="OGK46400.1"/>
    <property type="molecule type" value="Genomic_DNA"/>
</dbReference>
<dbReference type="Pfam" id="PF04041">
    <property type="entry name" value="Glyco_hydro_130"/>
    <property type="match status" value="1"/>
</dbReference>
<dbReference type="CDD" id="cd18614">
    <property type="entry name" value="GH130"/>
    <property type="match status" value="1"/>
</dbReference>
<evidence type="ECO:0000313" key="5">
    <source>
        <dbReference type="Proteomes" id="UP000177141"/>
    </source>
</evidence>
<dbReference type="SUPFAM" id="SSF75005">
    <property type="entry name" value="Arabinanase/levansucrase/invertase"/>
    <property type="match status" value="1"/>
</dbReference>
<dbReference type="GO" id="GO:0016757">
    <property type="term" value="F:glycosyltransferase activity"/>
    <property type="evidence" value="ECO:0007669"/>
    <property type="project" value="UniProtKB-KW"/>
</dbReference>
<evidence type="ECO:0000256" key="2">
    <source>
        <dbReference type="ARBA" id="ARBA00022679"/>
    </source>
</evidence>
<evidence type="ECO:0008006" key="6">
    <source>
        <dbReference type="Google" id="ProtNLM"/>
    </source>
</evidence>
<proteinExistence type="inferred from homology"/>
<dbReference type="Gene3D" id="2.115.10.20">
    <property type="entry name" value="Glycosyl hydrolase domain, family 43"/>
    <property type="match status" value="1"/>
</dbReference>
<dbReference type="Proteomes" id="UP000177141">
    <property type="component" value="Unassembled WGS sequence"/>
</dbReference>
<protein>
    <recommendedName>
        <fullName evidence="6">Glycosidase</fullName>
    </recommendedName>
</protein>
<evidence type="ECO:0000256" key="1">
    <source>
        <dbReference type="ARBA" id="ARBA00022676"/>
    </source>
</evidence>
<comment type="similarity">
    <text evidence="3">Belongs to the glycosyl hydrolase 130 family.</text>
</comment>
<dbReference type="InterPro" id="IPR023296">
    <property type="entry name" value="Glyco_hydro_beta-prop_sf"/>
</dbReference>
<gene>
    <name evidence="4" type="ORF">A3A93_03150</name>
</gene>
<dbReference type="AlphaFoldDB" id="A0A1F7ISQ7"/>
<reference evidence="4 5" key="1">
    <citation type="journal article" date="2016" name="Nat. Commun.">
        <title>Thousands of microbial genomes shed light on interconnected biogeochemical processes in an aquifer system.</title>
        <authorList>
            <person name="Anantharaman K."/>
            <person name="Brown C.T."/>
            <person name="Hug L.A."/>
            <person name="Sharon I."/>
            <person name="Castelle C.J."/>
            <person name="Probst A.J."/>
            <person name="Thomas B.C."/>
            <person name="Singh A."/>
            <person name="Wilkins M.J."/>
            <person name="Karaoz U."/>
            <person name="Brodie E.L."/>
            <person name="Williams K.H."/>
            <person name="Hubbard S.S."/>
            <person name="Banfield J.F."/>
        </authorList>
    </citation>
    <scope>NUCLEOTIDE SEQUENCE [LARGE SCALE GENOMIC DNA]</scope>
</reference>
<sequence length="318" mass="36539">MKFKENPILRPKSEHAWESQAVFNPAAFYDETNINILYRAFSTDNTSTIGLAVSKDGVHVSERLIEPIYQPRQSFEDKAKTGVWSGCEDPRVTVIGDQLYMLYTAFDGVNVPRVAMTWITLSDFKNRKWIWKDPVLISPPGIDDKDACIFPEKIDGKYIFFHRIDNDIVIDYIDDLERFNGKDVWLRTLSYIPLRANLWDEEKVGLAAPPYKTEHGWLILYHGVSKKDHEYRVGAMLLDLNDPSKIISRLHYPILEPTESYERVGLVNNVVFPCGMVVVKETLFVYYGGADKVVCVASVVLDTLVQNLLDRQKRVFLI</sequence>
<organism evidence="4 5">
    <name type="scientific">Candidatus Roizmanbacteria bacterium RIFCSPLOWO2_01_FULL_38_12</name>
    <dbReference type="NCBI Taxonomy" id="1802061"/>
    <lineage>
        <taxon>Bacteria</taxon>
        <taxon>Candidatus Roizmaniibacteriota</taxon>
    </lineage>
</organism>
<dbReference type="PANTHER" id="PTHR34106:SF5">
    <property type="entry name" value="GLYCOSIDASE"/>
    <property type="match status" value="1"/>
</dbReference>